<dbReference type="InterPro" id="IPR017853">
    <property type="entry name" value="GH"/>
</dbReference>
<reference evidence="19" key="1">
    <citation type="submission" date="2023-04" db="EMBL/GenBank/DDBJ databases">
        <title>Aspergillus oryzae var. brunneus NBRC 4377.</title>
        <authorList>
            <person name="Ichikawa N."/>
            <person name="Sato H."/>
            <person name="Tonouchi N."/>
        </authorList>
    </citation>
    <scope>NUCLEOTIDE SEQUENCE</scope>
    <source>
        <strain evidence="19">NBRC 4377</strain>
    </source>
</reference>
<comment type="caution">
    <text evidence="19">The sequence shown here is derived from an EMBL/GenBank/DDBJ whole genome shotgun (WGS) entry which is preliminary data.</text>
</comment>
<dbReference type="Gene3D" id="3.20.20.80">
    <property type="entry name" value="Glycosidases"/>
    <property type="match status" value="2"/>
</dbReference>
<gene>
    <name evidence="19" type="ORF">Aory05_000555300</name>
</gene>
<dbReference type="PANTHER" id="PTHR31297">
    <property type="entry name" value="GLUCAN ENDO-1,6-BETA-GLUCOSIDASE B"/>
    <property type="match status" value="1"/>
</dbReference>
<keyword evidence="8 17" id="KW-0326">Glycosidase</keyword>
<keyword evidence="6" id="KW-0325">Glycoprotein</keyword>
<evidence type="ECO:0000313" key="19">
    <source>
        <dbReference type="EMBL" id="GMG46755.1"/>
    </source>
</evidence>
<evidence type="ECO:0000256" key="7">
    <source>
        <dbReference type="ARBA" id="ARBA00023277"/>
    </source>
</evidence>
<keyword evidence="5 17" id="KW-0378">Hydrolase</keyword>
<name>A0ABQ6KNC7_ASPOZ</name>
<evidence type="ECO:0000256" key="3">
    <source>
        <dbReference type="ARBA" id="ARBA00022525"/>
    </source>
</evidence>
<keyword evidence="4" id="KW-0732">Signal</keyword>
<evidence type="ECO:0000256" key="11">
    <source>
        <dbReference type="ARBA" id="ARBA00036633"/>
    </source>
</evidence>
<keyword evidence="3" id="KW-0964">Secreted</keyword>
<dbReference type="Pfam" id="PF00150">
    <property type="entry name" value="Cellulase"/>
    <property type="match status" value="1"/>
</dbReference>
<keyword evidence="9" id="KW-0961">Cell wall biogenesis/degradation</keyword>
<evidence type="ECO:0000256" key="17">
    <source>
        <dbReference type="RuleBase" id="RU361153"/>
    </source>
</evidence>
<evidence type="ECO:0000256" key="6">
    <source>
        <dbReference type="ARBA" id="ARBA00023180"/>
    </source>
</evidence>
<evidence type="ECO:0000256" key="9">
    <source>
        <dbReference type="ARBA" id="ARBA00023316"/>
    </source>
</evidence>
<protein>
    <recommendedName>
        <fullName evidence="13">glucan endo-1,6-beta-glucosidase</fullName>
        <ecNumber evidence="13">3.2.1.75</ecNumber>
    </recommendedName>
    <alternativeName>
        <fullName evidence="15">Beta-1,6-glucanase B</fullName>
    </alternativeName>
    <alternativeName>
        <fullName evidence="14">Endo-1,6-beta-D-glucanase B</fullName>
    </alternativeName>
    <alternativeName>
        <fullName evidence="16">Endo-1,6-beta-glucanase B</fullName>
    </alternativeName>
</protein>
<evidence type="ECO:0000256" key="12">
    <source>
        <dbReference type="ARBA" id="ARBA00037628"/>
    </source>
</evidence>
<dbReference type="InterPro" id="IPR001547">
    <property type="entry name" value="Glyco_hydro_5"/>
</dbReference>
<keyword evidence="10" id="KW-0624">Polysaccharide degradation</keyword>
<keyword evidence="20" id="KW-1185">Reference proteome</keyword>
<comment type="catalytic activity">
    <reaction evidence="11">
        <text>Random hydrolysis of (1-&gt;6)-linkages in (1-&gt;6)-beta-D-glucans.</text>
        <dbReference type="EC" id="3.2.1.75"/>
    </reaction>
</comment>
<sequence>MTLGKDPQDSLATEKTAKLTIPFSFKAQGSVRPFGLLVHVTRLAVLNTLATLTVAWLPTTDKTITSSNGTDLFKASHGKIRGVNLGSQFVFEPWIATKAWSELGCEGQESEFDCVMKLGQDAANKAFAKHWDSWITKEDIKEIRSYGLNTIRIPVGYWMNEDLIYHDSEYFPHGGFAYLEKLCGWASDAGLYIIIDLHGAPGAQVAKNAFTGQFADTPGFYVDFQHCHTEIPEQQSIRKVEGALSIDRKDYLHIQMMDGAWGAGDPHEHLTDDYYAAYDNHRYLKWDPRVEVSKDSYIKTSCNDNVATNWPAIIGEWSLGVPDNVQETADWKPYSNLDFYQKWFAAQVQNYEQHQGWIFWTWKTQLDEYRWSYRGTYLSGFWQTSS</sequence>
<organism evidence="19 20">
    <name type="scientific">Aspergillus oryzae var. brunneus</name>
    <dbReference type="NCBI Taxonomy" id="332754"/>
    <lineage>
        <taxon>Eukaryota</taxon>
        <taxon>Fungi</taxon>
        <taxon>Dikarya</taxon>
        <taxon>Ascomycota</taxon>
        <taxon>Pezizomycotina</taxon>
        <taxon>Eurotiomycetes</taxon>
        <taxon>Eurotiomycetidae</taxon>
        <taxon>Eurotiales</taxon>
        <taxon>Aspergillaceae</taxon>
        <taxon>Aspergillus</taxon>
        <taxon>Aspergillus subgen. Circumdati</taxon>
    </lineage>
</organism>
<proteinExistence type="inferred from homology"/>
<dbReference type="SUPFAM" id="SSF51445">
    <property type="entry name" value="(Trans)glycosidases"/>
    <property type="match status" value="1"/>
</dbReference>
<feature type="domain" description="Glycoside hydrolase family 5" evidence="18">
    <location>
        <begin position="125"/>
        <end position="202"/>
    </location>
</feature>
<dbReference type="Proteomes" id="UP001165189">
    <property type="component" value="Unassembled WGS sequence"/>
</dbReference>
<evidence type="ECO:0000256" key="10">
    <source>
        <dbReference type="ARBA" id="ARBA00023326"/>
    </source>
</evidence>
<dbReference type="PANTHER" id="PTHR31297:SF39">
    <property type="entry name" value="GLUCAN ENDO-1,6-BETA-GLUCOSIDASE B"/>
    <property type="match status" value="1"/>
</dbReference>
<evidence type="ECO:0000256" key="16">
    <source>
        <dbReference type="ARBA" id="ARBA00043257"/>
    </source>
</evidence>
<accession>A0ABQ6KNC7</accession>
<comment type="similarity">
    <text evidence="2 17">Belongs to the glycosyl hydrolase 5 (cellulase A) family.</text>
</comment>
<evidence type="ECO:0000256" key="15">
    <source>
        <dbReference type="ARBA" id="ARBA00042025"/>
    </source>
</evidence>
<evidence type="ECO:0000256" key="4">
    <source>
        <dbReference type="ARBA" id="ARBA00022729"/>
    </source>
</evidence>
<evidence type="ECO:0000313" key="20">
    <source>
        <dbReference type="Proteomes" id="UP001165189"/>
    </source>
</evidence>
<evidence type="ECO:0000256" key="2">
    <source>
        <dbReference type="ARBA" id="ARBA00005641"/>
    </source>
</evidence>
<evidence type="ECO:0000256" key="1">
    <source>
        <dbReference type="ARBA" id="ARBA00004613"/>
    </source>
</evidence>
<comment type="subcellular location">
    <subcellularLocation>
        <location evidence="1">Secreted</location>
    </subcellularLocation>
</comment>
<evidence type="ECO:0000256" key="13">
    <source>
        <dbReference type="ARBA" id="ARBA00038935"/>
    </source>
</evidence>
<dbReference type="InterPro" id="IPR050386">
    <property type="entry name" value="Glycosyl_hydrolase_5"/>
</dbReference>
<dbReference type="EMBL" id="BSYB01000020">
    <property type="protein sequence ID" value="GMG46755.1"/>
    <property type="molecule type" value="Genomic_DNA"/>
</dbReference>
<evidence type="ECO:0000256" key="14">
    <source>
        <dbReference type="ARBA" id="ARBA00041472"/>
    </source>
</evidence>
<comment type="function">
    <text evidence="12">Beta-glucanases participate in the metabolism of beta-glucan, the main structural component of the cell wall. Acts on lutean, pustulan and 1,6-oligo-beta-D-glucosides.</text>
</comment>
<evidence type="ECO:0000256" key="5">
    <source>
        <dbReference type="ARBA" id="ARBA00022801"/>
    </source>
</evidence>
<evidence type="ECO:0000259" key="18">
    <source>
        <dbReference type="Pfam" id="PF00150"/>
    </source>
</evidence>
<keyword evidence="7" id="KW-0119">Carbohydrate metabolism</keyword>
<evidence type="ECO:0000256" key="8">
    <source>
        <dbReference type="ARBA" id="ARBA00023295"/>
    </source>
</evidence>
<dbReference type="EC" id="3.2.1.75" evidence="13"/>